<evidence type="ECO:0000313" key="6">
    <source>
        <dbReference type="EMBL" id="KAK4465424.1"/>
    </source>
</evidence>
<organism evidence="6 7">
    <name type="scientific">Cladorrhinum samala</name>
    <dbReference type="NCBI Taxonomy" id="585594"/>
    <lineage>
        <taxon>Eukaryota</taxon>
        <taxon>Fungi</taxon>
        <taxon>Dikarya</taxon>
        <taxon>Ascomycota</taxon>
        <taxon>Pezizomycotina</taxon>
        <taxon>Sordariomycetes</taxon>
        <taxon>Sordariomycetidae</taxon>
        <taxon>Sordariales</taxon>
        <taxon>Podosporaceae</taxon>
        <taxon>Cladorrhinum</taxon>
    </lineage>
</organism>
<dbReference type="InterPro" id="IPR051165">
    <property type="entry name" value="Multifunctional_ANK_Repeat"/>
</dbReference>
<feature type="repeat" description="ANK" evidence="3">
    <location>
        <begin position="799"/>
        <end position="831"/>
    </location>
</feature>
<dbReference type="AlphaFoldDB" id="A0AAV9HX32"/>
<feature type="repeat" description="ANK" evidence="3">
    <location>
        <begin position="766"/>
        <end position="798"/>
    </location>
</feature>
<keyword evidence="1" id="KW-0677">Repeat</keyword>
<gene>
    <name evidence="6" type="ORF">QBC42DRAFT_218523</name>
</gene>
<feature type="repeat" description="ANK" evidence="3">
    <location>
        <begin position="866"/>
        <end position="898"/>
    </location>
</feature>
<dbReference type="SMART" id="SM00248">
    <property type="entry name" value="ANK"/>
    <property type="match status" value="15"/>
</dbReference>
<dbReference type="PRINTS" id="PR01415">
    <property type="entry name" value="ANKYRIN"/>
</dbReference>
<evidence type="ECO:0000256" key="4">
    <source>
        <dbReference type="SAM" id="MobiDB-lite"/>
    </source>
</evidence>
<dbReference type="Proteomes" id="UP001321749">
    <property type="component" value="Unassembled WGS sequence"/>
</dbReference>
<dbReference type="InterPro" id="IPR002110">
    <property type="entry name" value="Ankyrin_rpt"/>
</dbReference>
<feature type="repeat" description="ANK" evidence="3">
    <location>
        <begin position="470"/>
        <end position="499"/>
    </location>
</feature>
<dbReference type="Gene3D" id="1.25.40.20">
    <property type="entry name" value="Ankyrin repeat-containing domain"/>
    <property type="match status" value="5"/>
</dbReference>
<protein>
    <submittedName>
        <fullName evidence="6">Ankyrin repeat-containing domain protein</fullName>
    </submittedName>
</protein>
<name>A0AAV9HX32_9PEZI</name>
<dbReference type="PROSITE" id="PS50088">
    <property type="entry name" value="ANK_REPEAT"/>
    <property type="match status" value="8"/>
</dbReference>
<proteinExistence type="predicted"/>
<accession>A0AAV9HX32</accession>
<dbReference type="Pfam" id="PF12796">
    <property type="entry name" value="Ank_2"/>
    <property type="match status" value="4"/>
</dbReference>
<feature type="region of interest" description="Disordered" evidence="4">
    <location>
        <begin position="1060"/>
        <end position="1082"/>
    </location>
</feature>
<comment type="caution">
    <text evidence="6">The sequence shown here is derived from an EMBL/GenBank/DDBJ whole genome shotgun (WGS) entry which is preliminary data.</text>
</comment>
<sequence length="1082" mass="121386">MDDSKYTYSPIDLSTDAIRLLRLSSGSDGEPIHCDLFQTFLSSNQADGVPYEALSYAWGDVDSELYEVYICGQKVVVRENLYLALGSLRQPDRERILWIDAICIDQDNPKERGHQVGQMRTIYEMAEQVIVWLGRSTEDIDRLMKIITKLDQRATRRVDYRRVTSTAWEKEWPILLQELGFIWTSSNMRCRDGLNDLLQRPWFHRVWILQEVFNARNAVIQCGRMTVPSRAFVVIPSLMAADVSEHTQAVLDIMPGCLRTKKDSWWGQRPELMTLLQRFQMSEASDPRDKIYALLGIASNTGSRDAPQPNYEVTLQETIHQSISFLIFGQASTDFRLELPDWNLNELLANLDQLAGSVLDWALRHKLEQTATEIVSRSNIDINQCLPVIETTPLVFLANQRGFSSTYTAILSRRDVDVNSCGGLSYPGAVTGASPLSIDNATQDWKDFAQLGRLLDKKLDLILSYENERSGETALFVASKMGHLELVKLLLERGAHVTAGVPSLSHAPQYAPIYAAASNGHTEIVELLLEYKATFSGALWIAAAKNHVEVVETILRKIGALAASKEIGGGRPSALWISCYYGHEHVVRMLVDAGASVDTKASHRMPEYSIPQRLEFNSSTCDLVDLKMRESARQVSNVTALGISMRNGHKEVTKILLQAGADPNLEIEKEGVRPLYMACQNGDIDMARILIAKGAKAYRDMLLVSCSSGRLEMVHELLAAGVNIDVRNHNDYRGDSALMRQCRYTRPEMVHQLLAAGVDINAQNNRGESALIIACRFNEPEMVRKLLAAGADINVQDNRGESALMIACKTEQLEVVRVLLDHGATGKSRDRICHESAPCVACHDSDAEVSRLLLNRGAQVNCKDNDGRTALWLSCRKGYTDLVLMLIRAGADINTQDSDGRSAIWIACNYNREDIVRTLIQEGAAIRTEKHEDSALWVSCRWGHAELVRMLIDAGCMGSTINREAASAGETQSNRSLAPSQSNTAIQKAPMWDQYLPYLWKSLRNRAHDVVRVLIEKVADVLVRNWEYEQFRFESIAREHEYREFAAIFTEKMLAEKRGFSGERKRKAADGLESEAKSMRLE</sequence>
<feature type="domain" description="Heterokaryon incompatibility" evidence="5">
    <location>
        <begin position="51"/>
        <end position="211"/>
    </location>
</feature>
<dbReference type="InterPro" id="IPR036770">
    <property type="entry name" value="Ankyrin_rpt-contain_sf"/>
</dbReference>
<dbReference type="PANTHER" id="PTHR24123:SF33">
    <property type="entry name" value="PROTEIN HOS4"/>
    <property type="match status" value="1"/>
</dbReference>
<dbReference type="Pfam" id="PF06985">
    <property type="entry name" value="HET"/>
    <property type="match status" value="1"/>
</dbReference>
<evidence type="ECO:0000259" key="5">
    <source>
        <dbReference type="Pfam" id="PF06985"/>
    </source>
</evidence>
<feature type="repeat" description="ANK" evidence="3">
    <location>
        <begin position="670"/>
        <end position="695"/>
    </location>
</feature>
<evidence type="ECO:0000256" key="3">
    <source>
        <dbReference type="PROSITE-ProRule" id="PRU00023"/>
    </source>
</evidence>
<feature type="repeat" description="ANK" evidence="3">
    <location>
        <begin position="733"/>
        <end position="765"/>
    </location>
</feature>
<feature type="repeat" description="ANK" evidence="3">
    <location>
        <begin position="636"/>
        <end position="668"/>
    </location>
</feature>
<dbReference type="InterPro" id="IPR010730">
    <property type="entry name" value="HET"/>
</dbReference>
<evidence type="ECO:0000313" key="7">
    <source>
        <dbReference type="Proteomes" id="UP001321749"/>
    </source>
</evidence>
<reference evidence="6" key="2">
    <citation type="submission" date="2023-06" db="EMBL/GenBank/DDBJ databases">
        <authorList>
            <consortium name="Lawrence Berkeley National Laboratory"/>
            <person name="Mondo S.J."/>
            <person name="Hensen N."/>
            <person name="Bonometti L."/>
            <person name="Westerberg I."/>
            <person name="Brannstrom I.O."/>
            <person name="Guillou S."/>
            <person name="Cros-Aarteil S."/>
            <person name="Calhoun S."/>
            <person name="Haridas S."/>
            <person name="Kuo A."/>
            <person name="Pangilinan J."/>
            <person name="Riley R."/>
            <person name="Labutti K."/>
            <person name="Andreopoulos B."/>
            <person name="Lipzen A."/>
            <person name="Chen C."/>
            <person name="Yanf M."/>
            <person name="Daum C."/>
            <person name="Ng V."/>
            <person name="Clum A."/>
            <person name="Steindorff A."/>
            <person name="Ohm R."/>
            <person name="Martin F."/>
            <person name="Silar P."/>
            <person name="Natvig D."/>
            <person name="Lalanne C."/>
            <person name="Gautier V."/>
            <person name="Ament-Velasquez S.L."/>
            <person name="Kruys A."/>
            <person name="Hutchinson M.I."/>
            <person name="Powell A.J."/>
            <person name="Barry K."/>
            <person name="Miller A.N."/>
            <person name="Grigoriev I.V."/>
            <person name="Debuchy R."/>
            <person name="Gladieux P."/>
            <person name="Thoren M.H."/>
            <person name="Johannesson H."/>
        </authorList>
    </citation>
    <scope>NUCLEOTIDE SEQUENCE</scope>
    <source>
        <strain evidence="6">PSN324</strain>
    </source>
</reference>
<evidence type="ECO:0000256" key="1">
    <source>
        <dbReference type="ARBA" id="ARBA00022737"/>
    </source>
</evidence>
<dbReference type="Pfam" id="PF00023">
    <property type="entry name" value="Ank"/>
    <property type="match status" value="2"/>
</dbReference>
<keyword evidence="2 3" id="KW-0040">ANK repeat</keyword>
<dbReference type="PANTHER" id="PTHR24123">
    <property type="entry name" value="ANKYRIN REPEAT-CONTAINING"/>
    <property type="match status" value="1"/>
</dbReference>
<dbReference type="PROSITE" id="PS50297">
    <property type="entry name" value="ANK_REP_REGION"/>
    <property type="match status" value="7"/>
</dbReference>
<reference evidence="6" key="1">
    <citation type="journal article" date="2023" name="Mol. Phylogenet. Evol.">
        <title>Genome-scale phylogeny and comparative genomics of the fungal order Sordariales.</title>
        <authorList>
            <person name="Hensen N."/>
            <person name="Bonometti L."/>
            <person name="Westerberg I."/>
            <person name="Brannstrom I.O."/>
            <person name="Guillou S."/>
            <person name="Cros-Aarteil S."/>
            <person name="Calhoun S."/>
            <person name="Haridas S."/>
            <person name="Kuo A."/>
            <person name="Mondo S."/>
            <person name="Pangilinan J."/>
            <person name="Riley R."/>
            <person name="LaButti K."/>
            <person name="Andreopoulos B."/>
            <person name="Lipzen A."/>
            <person name="Chen C."/>
            <person name="Yan M."/>
            <person name="Daum C."/>
            <person name="Ng V."/>
            <person name="Clum A."/>
            <person name="Steindorff A."/>
            <person name="Ohm R.A."/>
            <person name="Martin F."/>
            <person name="Silar P."/>
            <person name="Natvig D.O."/>
            <person name="Lalanne C."/>
            <person name="Gautier V."/>
            <person name="Ament-Velasquez S.L."/>
            <person name="Kruys A."/>
            <person name="Hutchinson M.I."/>
            <person name="Powell A.J."/>
            <person name="Barry K."/>
            <person name="Miller A.N."/>
            <person name="Grigoriev I.V."/>
            <person name="Debuchy R."/>
            <person name="Gladieux P."/>
            <person name="Hiltunen Thoren M."/>
            <person name="Johannesson H."/>
        </authorList>
    </citation>
    <scope>NUCLEOTIDE SEQUENCE</scope>
    <source>
        <strain evidence="6">PSN324</strain>
    </source>
</reference>
<dbReference type="EMBL" id="MU864939">
    <property type="protein sequence ID" value="KAK4465424.1"/>
    <property type="molecule type" value="Genomic_DNA"/>
</dbReference>
<keyword evidence="7" id="KW-1185">Reference proteome</keyword>
<dbReference type="SUPFAM" id="SSF48403">
    <property type="entry name" value="Ankyrin repeat"/>
    <property type="match status" value="2"/>
</dbReference>
<evidence type="ECO:0000256" key="2">
    <source>
        <dbReference type="ARBA" id="ARBA00023043"/>
    </source>
</evidence>
<feature type="repeat" description="ANK" evidence="3">
    <location>
        <begin position="899"/>
        <end position="931"/>
    </location>
</feature>